<dbReference type="GO" id="GO:0034599">
    <property type="term" value="P:cellular response to oxidative stress"/>
    <property type="evidence" value="ECO:0007669"/>
    <property type="project" value="InterPro"/>
</dbReference>
<evidence type="ECO:0000313" key="14">
    <source>
        <dbReference type="EMBL" id="WFD04471.1"/>
    </source>
</evidence>
<dbReference type="GO" id="GO:0042744">
    <property type="term" value="P:hydrogen peroxide catabolic process"/>
    <property type="evidence" value="ECO:0007669"/>
    <property type="project" value="TreeGrafter"/>
</dbReference>
<dbReference type="AlphaFoldDB" id="A0AAF0E2A3"/>
<evidence type="ECO:0000259" key="13">
    <source>
        <dbReference type="PROSITE" id="PS51352"/>
    </source>
</evidence>
<evidence type="ECO:0000256" key="3">
    <source>
        <dbReference type="ARBA" id="ARBA00022862"/>
    </source>
</evidence>
<dbReference type="PANTHER" id="PTHR10430">
    <property type="entry name" value="PEROXIREDOXIN"/>
    <property type="match status" value="1"/>
</dbReference>
<evidence type="ECO:0000256" key="9">
    <source>
        <dbReference type="ARBA" id="ARBA00076301"/>
    </source>
</evidence>
<reference evidence="14" key="1">
    <citation type="submission" date="2023-03" db="EMBL/GenBank/DDBJ databases">
        <title>Mating type loci evolution in Malassezia.</title>
        <authorList>
            <person name="Coelho M.A."/>
        </authorList>
    </citation>
    <scope>NUCLEOTIDE SEQUENCE</scope>
    <source>
        <strain evidence="14">CBS 7876</strain>
    </source>
</reference>
<keyword evidence="15" id="KW-1185">Reference proteome</keyword>
<keyword evidence="5" id="KW-1015">Disulfide bond</keyword>
<proteinExistence type="inferred from homology"/>
<evidence type="ECO:0000256" key="11">
    <source>
        <dbReference type="PIRSR" id="PIRSR637944-1"/>
    </source>
</evidence>
<keyword evidence="6 12" id="KW-0676">Redox-active center</keyword>
<evidence type="ECO:0000256" key="6">
    <source>
        <dbReference type="ARBA" id="ARBA00023284"/>
    </source>
</evidence>
<dbReference type="GO" id="GO:0045454">
    <property type="term" value="P:cell redox homeostasis"/>
    <property type="evidence" value="ECO:0007669"/>
    <property type="project" value="TreeGrafter"/>
</dbReference>
<keyword evidence="2 12" id="KW-0575">Peroxidase</keyword>
<keyword evidence="3 12" id="KW-0049">Antioxidant</keyword>
<protein>
    <recommendedName>
        <fullName evidence="8">Putative peroxiredoxin</fullName>
    </recommendedName>
    <alternativeName>
        <fullName evidence="9">Thioredoxin reductase</fullName>
    </alternativeName>
    <alternativeName>
        <fullName evidence="10">Thioredoxin-dependent peroxiredoxin</fullName>
    </alternativeName>
</protein>
<organism evidence="14 15">
    <name type="scientific">Malassezia obtusa</name>
    <dbReference type="NCBI Taxonomy" id="76774"/>
    <lineage>
        <taxon>Eukaryota</taxon>
        <taxon>Fungi</taxon>
        <taxon>Dikarya</taxon>
        <taxon>Basidiomycota</taxon>
        <taxon>Ustilaginomycotina</taxon>
        <taxon>Malasseziomycetes</taxon>
        <taxon>Malasseziales</taxon>
        <taxon>Malasseziaceae</taxon>
        <taxon>Malassezia</taxon>
    </lineage>
</organism>
<dbReference type="EMBL" id="CP119941">
    <property type="protein sequence ID" value="WFD04471.1"/>
    <property type="molecule type" value="Genomic_DNA"/>
</dbReference>
<dbReference type="PROSITE" id="PS51352">
    <property type="entry name" value="THIOREDOXIN_2"/>
    <property type="match status" value="1"/>
</dbReference>
<evidence type="ECO:0000256" key="4">
    <source>
        <dbReference type="ARBA" id="ARBA00023002"/>
    </source>
</evidence>
<dbReference type="GO" id="GO:0008379">
    <property type="term" value="F:thioredoxin peroxidase activity"/>
    <property type="evidence" value="ECO:0007669"/>
    <property type="project" value="InterPro"/>
</dbReference>
<sequence length="169" mass="18470">MSSLQGSTIPNTTFVYIPYSPELADKKTSGSPTSFQTHDRWKGKKVVIVAVPGAFTPTCTSKHVPPFIEKLDELKSKGVDELVVISANDPFVQSAWGMSLGAKEAPIFAQDLNVEFSKQIDATLDLTQKGMGLRTGRYAMIVNDLKVDYFGRDPNEVQLSSAETVLSKL</sequence>
<feature type="domain" description="Thioredoxin" evidence="13">
    <location>
        <begin position="3"/>
        <end position="169"/>
    </location>
</feature>
<gene>
    <name evidence="14" type="primary">AHP1_2</name>
    <name evidence="14" type="ORF">MOBT1_003181</name>
</gene>
<evidence type="ECO:0000256" key="10">
    <source>
        <dbReference type="ARBA" id="ARBA00079296"/>
    </source>
</evidence>
<dbReference type="GO" id="GO:0005777">
    <property type="term" value="C:peroxisome"/>
    <property type="evidence" value="ECO:0007669"/>
    <property type="project" value="TreeGrafter"/>
</dbReference>
<dbReference type="PANTHER" id="PTHR10430:SF16">
    <property type="entry name" value="PEROXIREDOXIN-5, MITOCHONDRIAL"/>
    <property type="match status" value="1"/>
</dbReference>
<dbReference type="Pfam" id="PF08534">
    <property type="entry name" value="Redoxin"/>
    <property type="match status" value="1"/>
</dbReference>
<dbReference type="FunFam" id="3.40.30.10:FF:000020">
    <property type="entry name" value="Peroxiredoxin"/>
    <property type="match status" value="1"/>
</dbReference>
<dbReference type="GO" id="GO:0005739">
    <property type="term" value="C:mitochondrion"/>
    <property type="evidence" value="ECO:0007669"/>
    <property type="project" value="TreeGrafter"/>
</dbReference>
<dbReference type="InterPro" id="IPR013740">
    <property type="entry name" value="Redoxin"/>
</dbReference>
<evidence type="ECO:0000256" key="1">
    <source>
        <dbReference type="ARBA" id="ARBA00010505"/>
    </source>
</evidence>
<evidence type="ECO:0000256" key="8">
    <source>
        <dbReference type="ARBA" id="ARBA00074156"/>
    </source>
</evidence>
<keyword evidence="4 12" id="KW-0560">Oxidoreductase</keyword>
<evidence type="ECO:0000256" key="2">
    <source>
        <dbReference type="ARBA" id="ARBA00022559"/>
    </source>
</evidence>
<dbReference type="SUPFAM" id="SSF52833">
    <property type="entry name" value="Thioredoxin-like"/>
    <property type="match status" value="1"/>
</dbReference>
<comment type="similarity">
    <text evidence="1 12">Belongs to the peroxiredoxin family. Prx5 subfamily.</text>
</comment>
<dbReference type="InterPro" id="IPR036249">
    <property type="entry name" value="Thioredoxin-like_sf"/>
</dbReference>
<dbReference type="InterPro" id="IPR037944">
    <property type="entry name" value="PRX5-like"/>
</dbReference>
<dbReference type="InterPro" id="IPR013766">
    <property type="entry name" value="Thioredoxin_domain"/>
</dbReference>
<dbReference type="Gene3D" id="3.40.30.10">
    <property type="entry name" value="Glutaredoxin"/>
    <property type="match status" value="1"/>
</dbReference>
<evidence type="ECO:0000313" key="15">
    <source>
        <dbReference type="Proteomes" id="UP001214603"/>
    </source>
</evidence>
<name>A0AAF0E2A3_9BASI</name>
<dbReference type="CDD" id="cd03013">
    <property type="entry name" value="PRX5_like"/>
    <property type="match status" value="1"/>
</dbReference>
<feature type="active site" description="Cysteine sulfenic acid (-SOH) intermediate" evidence="11">
    <location>
        <position position="59"/>
    </location>
</feature>
<comment type="subunit">
    <text evidence="7">Homodimer; disulfide-linked, upon oxidation.</text>
</comment>
<accession>A0AAF0E2A3</accession>
<comment type="function">
    <text evidence="12">Thiol-specific peroxidase that catalyzes the reduction of hydrogen peroxide and organic hydroperoxides to water and alcohols, respectively. Plays a role in cell protection against oxidative stress by detoxifying peroxides.</text>
</comment>
<evidence type="ECO:0000256" key="12">
    <source>
        <dbReference type="RuleBase" id="RU366011"/>
    </source>
</evidence>
<dbReference type="Proteomes" id="UP001214603">
    <property type="component" value="Chromosome 8"/>
</dbReference>
<evidence type="ECO:0000256" key="5">
    <source>
        <dbReference type="ARBA" id="ARBA00023157"/>
    </source>
</evidence>
<evidence type="ECO:0000256" key="7">
    <source>
        <dbReference type="ARBA" id="ARBA00063543"/>
    </source>
</evidence>